<dbReference type="GO" id="GO:0004252">
    <property type="term" value="F:serine-type endopeptidase activity"/>
    <property type="evidence" value="ECO:0007669"/>
    <property type="project" value="TreeGrafter"/>
</dbReference>
<reference evidence="3 4" key="1">
    <citation type="submission" date="2020-01" db="EMBL/GenBank/DDBJ databases">
        <authorList>
            <person name="Kim M.K."/>
        </authorList>
    </citation>
    <scope>NUCLEOTIDE SEQUENCE [LARGE SCALE GENOMIC DNA]</scope>
    <source>
        <strain evidence="3 4">BT213</strain>
    </source>
</reference>
<sequence length="607" mass="68767">MKKIGLVILFWLFTGSMLNAQSISDIVLSQDGKKIAFIKDADSLFIKSIAEAEKPIFIDNGLRDNGNQRFLNWTPDSKSLIYEKDENVNVYSCKAQTIKLIHHQYLDSLSLFQFYLIQQTAIDNQNQLFFSAGLKNQPEAPTQLFRLNIMSGEIRQLTDSPLHVSNVSISKDQKYVAYASYDFTDNTPQTKITILNPNSGKILAETGLYKGSFFSELKWSDDGTYLLAIDNGDNSKIFIFNRRKGLQEGSKLHIASTEKPITFYNKKSILYADTKRGESRIGLYDLVAQTKTILVGNGAEYLRYDGSLEKRQLYFLTESPTQPKSLLRTVVEEDRVGKIDSLYSFSSNNRLQEYKQVTYWYKNVDGDSTSSQIYFPKSFMPLSEKKYPLLVVPYGGYNNSYPDFGYFLNDVVFDYLDQGYIIAFPNTRGIDYERQTDNYGKLQLEDTEKFIHELSRAHSIDQSRITALGHSHGATMVYYYLTHSSVFAGGIAINGAADWTKQAERKSMAGLPFGMGGTPAELEDKYKEFSPFENIERLKAPLLIIAGKEDTQIPSELNAVAFYNKAKEAGKMVKLVVFHDEGHLINLSANKQVLKQEVKSFINGSSE</sequence>
<keyword evidence="1" id="KW-0378">Hydrolase</keyword>
<evidence type="ECO:0000256" key="1">
    <source>
        <dbReference type="ARBA" id="ARBA00022801"/>
    </source>
</evidence>
<evidence type="ECO:0000259" key="2">
    <source>
        <dbReference type="Pfam" id="PF00326"/>
    </source>
</evidence>
<evidence type="ECO:0000313" key="4">
    <source>
        <dbReference type="Proteomes" id="UP000478546"/>
    </source>
</evidence>
<dbReference type="PANTHER" id="PTHR42776:SF27">
    <property type="entry name" value="DIPEPTIDYL PEPTIDASE FAMILY MEMBER 6"/>
    <property type="match status" value="1"/>
</dbReference>
<dbReference type="RefSeq" id="WP_162347443.1">
    <property type="nucleotide sequence ID" value="NZ_JAAEAA010000025.1"/>
</dbReference>
<gene>
    <name evidence="3" type="ORF">GWO68_15790</name>
</gene>
<dbReference type="EMBL" id="JAAEAA010000025">
    <property type="protein sequence ID" value="NDK57385.1"/>
    <property type="molecule type" value="Genomic_DNA"/>
</dbReference>
<evidence type="ECO:0000313" key="3">
    <source>
        <dbReference type="EMBL" id="NDK57385.1"/>
    </source>
</evidence>
<dbReference type="InterPro" id="IPR029058">
    <property type="entry name" value="AB_hydrolase_fold"/>
</dbReference>
<organism evidence="3 4">
    <name type="scientific">Pontibacter fetidus</name>
    <dbReference type="NCBI Taxonomy" id="2700082"/>
    <lineage>
        <taxon>Bacteria</taxon>
        <taxon>Pseudomonadati</taxon>
        <taxon>Bacteroidota</taxon>
        <taxon>Cytophagia</taxon>
        <taxon>Cytophagales</taxon>
        <taxon>Hymenobacteraceae</taxon>
        <taxon>Pontibacter</taxon>
    </lineage>
</organism>
<dbReference type="GO" id="GO:0006508">
    <property type="term" value="P:proteolysis"/>
    <property type="evidence" value="ECO:0007669"/>
    <property type="project" value="InterPro"/>
</dbReference>
<accession>A0A6B2H2P7</accession>
<dbReference type="Pfam" id="PF00326">
    <property type="entry name" value="Peptidase_S9"/>
    <property type="match status" value="1"/>
</dbReference>
<dbReference type="PANTHER" id="PTHR42776">
    <property type="entry name" value="SERINE PEPTIDASE S9 FAMILY MEMBER"/>
    <property type="match status" value="1"/>
</dbReference>
<keyword evidence="4" id="KW-1185">Reference proteome</keyword>
<dbReference type="InterPro" id="IPR011042">
    <property type="entry name" value="6-blade_b-propeller_TolB-like"/>
</dbReference>
<proteinExistence type="predicted"/>
<dbReference type="SUPFAM" id="SSF53474">
    <property type="entry name" value="alpha/beta-Hydrolases"/>
    <property type="match status" value="1"/>
</dbReference>
<comment type="caution">
    <text evidence="3">The sequence shown here is derived from an EMBL/GenBank/DDBJ whole genome shotgun (WGS) entry which is preliminary data.</text>
</comment>
<dbReference type="InterPro" id="IPR001375">
    <property type="entry name" value="Peptidase_S9_cat"/>
</dbReference>
<dbReference type="Gene3D" id="3.40.50.1820">
    <property type="entry name" value="alpha/beta hydrolase"/>
    <property type="match status" value="1"/>
</dbReference>
<dbReference type="Proteomes" id="UP000478546">
    <property type="component" value="Unassembled WGS sequence"/>
</dbReference>
<name>A0A6B2H2P7_9BACT</name>
<dbReference type="SUPFAM" id="SSF82171">
    <property type="entry name" value="DPP6 N-terminal domain-like"/>
    <property type="match status" value="1"/>
</dbReference>
<dbReference type="AlphaFoldDB" id="A0A6B2H2P7"/>
<dbReference type="Gene3D" id="2.120.10.30">
    <property type="entry name" value="TolB, C-terminal domain"/>
    <property type="match status" value="1"/>
</dbReference>
<feature type="domain" description="Peptidase S9 prolyl oligopeptidase catalytic" evidence="2">
    <location>
        <begin position="414"/>
        <end position="602"/>
    </location>
</feature>
<protein>
    <submittedName>
        <fullName evidence="3">S9 family peptidase</fullName>
    </submittedName>
</protein>